<dbReference type="EMBL" id="NIDE01000002">
    <property type="protein sequence ID" value="OWK45444.1"/>
    <property type="molecule type" value="Genomic_DNA"/>
</dbReference>
<accession>A0A225E0V7</accession>
<feature type="region of interest" description="Disordered" evidence="1">
    <location>
        <begin position="1"/>
        <end position="20"/>
    </location>
</feature>
<protein>
    <submittedName>
        <fullName evidence="2">Uncharacterized protein</fullName>
    </submittedName>
</protein>
<proteinExistence type="predicted"/>
<evidence type="ECO:0000313" key="2">
    <source>
        <dbReference type="EMBL" id="OWK45444.1"/>
    </source>
</evidence>
<sequence>MSAAVSGLSARPETAQPFAATRAMSRFRNHPGIPVHALREPAHDAICTARTRMSANRAPVVHGGCRFRFNTHTS</sequence>
<organism evidence="2 3">
    <name type="scientific">Fimbriiglobus ruber</name>
    <dbReference type="NCBI Taxonomy" id="1908690"/>
    <lineage>
        <taxon>Bacteria</taxon>
        <taxon>Pseudomonadati</taxon>
        <taxon>Planctomycetota</taxon>
        <taxon>Planctomycetia</taxon>
        <taxon>Gemmatales</taxon>
        <taxon>Gemmataceae</taxon>
        <taxon>Fimbriiglobus</taxon>
    </lineage>
</organism>
<comment type="caution">
    <text evidence="2">The sequence shown here is derived from an EMBL/GenBank/DDBJ whole genome shotgun (WGS) entry which is preliminary data.</text>
</comment>
<dbReference type="Proteomes" id="UP000214646">
    <property type="component" value="Unassembled WGS sequence"/>
</dbReference>
<reference evidence="3" key="1">
    <citation type="submission" date="2017-06" db="EMBL/GenBank/DDBJ databases">
        <title>Genome analysis of Fimbriiglobus ruber SP5, the first member of the order Planctomycetales with confirmed chitinolytic capability.</title>
        <authorList>
            <person name="Ravin N.V."/>
            <person name="Rakitin A.L."/>
            <person name="Ivanova A.A."/>
            <person name="Beletsky A.V."/>
            <person name="Kulichevskaya I.S."/>
            <person name="Mardanov A.V."/>
            <person name="Dedysh S.N."/>
        </authorList>
    </citation>
    <scope>NUCLEOTIDE SEQUENCE [LARGE SCALE GENOMIC DNA]</scope>
    <source>
        <strain evidence="3">SP5</strain>
    </source>
</reference>
<keyword evidence="3" id="KW-1185">Reference proteome</keyword>
<dbReference type="AlphaFoldDB" id="A0A225E0V7"/>
<evidence type="ECO:0000256" key="1">
    <source>
        <dbReference type="SAM" id="MobiDB-lite"/>
    </source>
</evidence>
<evidence type="ECO:0000313" key="3">
    <source>
        <dbReference type="Proteomes" id="UP000214646"/>
    </source>
</evidence>
<gene>
    <name evidence="2" type="ORF">FRUB_01775</name>
</gene>
<name>A0A225E0V7_9BACT</name>